<organism evidence="9 10">
    <name type="scientific">Candidatus Spyradenecus faecavium</name>
    <dbReference type="NCBI Taxonomy" id="2840947"/>
    <lineage>
        <taxon>Bacteria</taxon>
        <taxon>Pseudomonadati</taxon>
        <taxon>Lentisphaerota</taxon>
        <taxon>Lentisphaeria</taxon>
        <taxon>Lentisphaerales</taxon>
        <taxon>Lentisphaeraceae</taxon>
        <taxon>Lentisphaeraceae incertae sedis</taxon>
        <taxon>Candidatus Spyradenecus</taxon>
    </lineage>
</organism>
<dbReference type="GO" id="GO:0005886">
    <property type="term" value="C:plasma membrane"/>
    <property type="evidence" value="ECO:0007669"/>
    <property type="project" value="UniProtKB-SubCell"/>
</dbReference>
<evidence type="ECO:0000256" key="4">
    <source>
        <dbReference type="ARBA" id="ARBA00022692"/>
    </source>
</evidence>
<evidence type="ECO:0000256" key="7">
    <source>
        <dbReference type="SAM" id="Phobius"/>
    </source>
</evidence>
<keyword evidence="2" id="KW-0813">Transport</keyword>
<feature type="transmembrane region" description="Helical" evidence="7">
    <location>
        <begin position="68"/>
        <end position="90"/>
    </location>
</feature>
<comment type="caution">
    <text evidence="9">The sequence shown here is derived from an EMBL/GenBank/DDBJ whole genome shotgun (WGS) entry which is preliminary data.</text>
</comment>
<feature type="transmembrane region" description="Helical" evidence="7">
    <location>
        <begin position="203"/>
        <end position="223"/>
    </location>
</feature>
<feature type="domain" description="PDGLE" evidence="8">
    <location>
        <begin position="203"/>
        <end position="240"/>
    </location>
</feature>
<protein>
    <submittedName>
        <fullName evidence="9">Energy-coupling factor ABC transporter permease</fullName>
    </submittedName>
</protein>
<reference evidence="9" key="1">
    <citation type="submission" date="2020-10" db="EMBL/GenBank/DDBJ databases">
        <authorList>
            <person name="Gilroy R."/>
        </authorList>
    </citation>
    <scope>NUCLEOTIDE SEQUENCE</scope>
    <source>
        <strain evidence="9">35461</strain>
    </source>
</reference>
<feature type="transmembrane region" description="Helical" evidence="7">
    <location>
        <begin position="177"/>
        <end position="196"/>
    </location>
</feature>
<evidence type="ECO:0000256" key="6">
    <source>
        <dbReference type="ARBA" id="ARBA00023136"/>
    </source>
</evidence>
<dbReference type="GO" id="GO:0000041">
    <property type="term" value="P:transition metal ion transport"/>
    <property type="evidence" value="ECO:0007669"/>
    <property type="project" value="InterPro"/>
</dbReference>
<dbReference type="Proteomes" id="UP000886845">
    <property type="component" value="Unassembled WGS sequence"/>
</dbReference>
<dbReference type="Pfam" id="PF13190">
    <property type="entry name" value="PDGLE"/>
    <property type="match status" value="1"/>
</dbReference>
<comment type="subcellular location">
    <subcellularLocation>
        <location evidence="1">Cell membrane</location>
        <topology evidence="1">Multi-pass membrane protein</topology>
    </subcellularLocation>
</comment>
<feature type="transmembrane region" description="Helical" evidence="7">
    <location>
        <begin position="35"/>
        <end position="56"/>
    </location>
</feature>
<keyword evidence="6 7" id="KW-0472">Membrane</keyword>
<reference evidence="9" key="2">
    <citation type="journal article" date="2021" name="PeerJ">
        <title>Extensive microbial diversity within the chicken gut microbiome revealed by metagenomics and culture.</title>
        <authorList>
            <person name="Gilroy R."/>
            <person name="Ravi A."/>
            <person name="Getino M."/>
            <person name="Pursley I."/>
            <person name="Horton D.L."/>
            <person name="Alikhan N.F."/>
            <person name="Baker D."/>
            <person name="Gharbi K."/>
            <person name="Hall N."/>
            <person name="Watson M."/>
            <person name="Adriaenssens E.M."/>
            <person name="Foster-Nyarko E."/>
            <person name="Jarju S."/>
            <person name="Secka A."/>
            <person name="Antonio M."/>
            <person name="Oren A."/>
            <person name="Chaudhuri R.R."/>
            <person name="La Ragione R."/>
            <person name="Hildebrand F."/>
            <person name="Pallen M.J."/>
        </authorList>
    </citation>
    <scope>NUCLEOTIDE SEQUENCE</scope>
    <source>
        <strain evidence="9">35461</strain>
    </source>
</reference>
<evidence type="ECO:0000256" key="3">
    <source>
        <dbReference type="ARBA" id="ARBA00022475"/>
    </source>
</evidence>
<dbReference type="InterPro" id="IPR025937">
    <property type="entry name" value="PDGLE_dom"/>
</dbReference>
<proteinExistence type="predicted"/>
<dbReference type="Gene3D" id="1.10.1760.20">
    <property type="match status" value="1"/>
</dbReference>
<dbReference type="Pfam" id="PF01891">
    <property type="entry name" value="CbiM"/>
    <property type="match status" value="1"/>
</dbReference>
<sequence>MHMETALVSTAVGATMWGLSSTSLGAALTKVGKEKLPLMLGAGAFVFGAQMMNCAIPATGASGHLVGAVFLTALVGPCAAFVTMAAILLIQCLGFNDGGFLAYGANLFNMGLIGCLCGAVAFRGGRRSPASTMLRATVASVVALQLGALAVCAEVALSGISTLHMGDFLSAMQPIHLAIGLGEGLLTGALLVAAQARAFSWKTLTASFALCALVLVFGLSGFASSAPDGLEWSIERATVQE</sequence>
<evidence type="ECO:0000256" key="2">
    <source>
        <dbReference type="ARBA" id="ARBA00022448"/>
    </source>
</evidence>
<evidence type="ECO:0000313" key="9">
    <source>
        <dbReference type="EMBL" id="HIV09420.1"/>
    </source>
</evidence>
<evidence type="ECO:0000256" key="1">
    <source>
        <dbReference type="ARBA" id="ARBA00004651"/>
    </source>
</evidence>
<keyword evidence="3" id="KW-1003">Cell membrane</keyword>
<dbReference type="EMBL" id="DVOR01000156">
    <property type="protein sequence ID" value="HIV09420.1"/>
    <property type="molecule type" value="Genomic_DNA"/>
</dbReference>
<feature type="transmembrane region" description="Helical" evidence="7">
    <location>
        <begin position="134"/>
        <end position="157"/>
    </location>
</feature>
<evidence type="ECO:0000256" key="5">
    <source>
        <dbReference type="ARBA" id="ARBA00022989"/>
    </source>
</evidence>
<accession>A0A9D1NMK4</accession>
<name>A0A9D1NMK4_9BACT</name>
<keyword evidence="5 7" id="KW-1133">Transmembrane helix</keyword>
<dbReference type="InterPro" id="IPR002751">
    <property type="entry name" value="CbiM/NikMN"/>
</dbReference>
<gene>
    <name evidence="9" type="ORF">IAC79_04830</name>
</gene>
<evidence type="ECO:0000313" key="10">
    <source>
        <dbReference type="Proteomes" id="UP000886845"/>
    </source>
</evidence>
<dbReference type="PANTHER" id="PTHR34229:SF1">
    <property type="entry name" value="METAL TRANSPORT PROTEIN HI_1621-RELATED"/>
    <property type="match status" value="1"/>
</dbReference>
<dbReference type="PANTHER" id="PTHR34229">
    <property type="entry name" value="METAL TRANSPORT PROTEIN HI_1621-RELATED"/>
    <property type="match status" value="1"/>
</dbReference>
<evidence type="ECO:0000259" key="8">
    <source>
        <dbReference type="Pfam" id="PF13190"/>
    </source>
</evidence>
<keyword evidence="4 7" id="KW-0812">Transmembrane</keyword>
<dbReference type="AlphaFoldDB" id="A0A9D1NMK4"/>
<feature type="transmembrane region" description="Helical" evidence="7">
    <location>
        <begin position="102"/>
        <end position="122"/>
    </location>
</feature>